<dbReference type="eggNOG" id="ENOG502R43I">
    <property type="taxonomic scope" value="Eukaryota"/>
</dbReference>
<dbReference type="Gene3D" id="1.10.510.10">
    <property type="entry name" value="Transferase(Phosphotransferase) domain 1"/>
    <property type="match status" value="1"/>
</dbReference>
<evidence type="ECO:0000256" key="12">
    <source>
        <dbReference type="ARBA" id="ARBA00023170"/>
    </source>
</evidence>
<dbReference type="InterPro" id="IPR001611">
    <property type="entry name" value="Leu-rich_rpt"/>
</dbReference>
<gene>
    <name evidence="19" type="ORF">RCOM_0697760</name>
</gene>
<dbReference type="FunFam" id="1.10.510.10:FF:000431">
    <property type="entry name" value="Putative inactive leucine-rich repeat receptor-like protein kinase"/>
    <property type="match status" value="1"/>
</dbReference>
<evidence type="ECO:0000256" key="14">
    <source>
        <dbReference type="ARBA" id="ARBA00047899"/>
    </source>
</evidence>
<dbReference type="PANTHER" id="PTHR48006:SF73">
    <property type="entry name" value="PROTEIN KINASE DOMAIN-CONTAINING PROTEIN"/>
    <property type="match status" value="1"/>
</dbReference>
<feature type="transmembrane region" description="Helical" evidence="16">
    <location>
        <begin position="361"/>
        <end position="385"/>
    </location>
</feature>
<evidence type="ECO:0000256" key="15">
    <source>
        <dbReference type="ARBA" id="ARBA00048679"/>
    </source>
</evidence>
<keyword evidence="7 17" id="KW-0732">Signal</keyword>
<evidence type="ECO:0000256" key="3">
    <source>
        <dbReference type="ARBA" id="ARBA00022527"/>
    </source>
</evidence>
<dbReference type="EMBL" id="EQ973849">
    <property type="protein sequence ID" value="EEF42178.1"/>
    <property type="molecule type" value="Genomic_DNA"/>
</dbReference>
<protein>
    <recommendedName>
        <fullName evidence="2">non-specific serine/threonine protein kinase</fullName>
        <ecNumber evidence="2">2.7.11.1</ecNumber>
    </recommendedName>
</protein>
<keyword evidence="6 16" id="KW-0812">Transmembrane</keyword>
<reference evidence="20" key="1">
    <citation type="journal article" date="2010" name="Nat. Biotechnol.">
        <title>Draft genome sequence of the oilseed species Ricinus communis.</title>
        <authorList>
            <person name="Chan A.P."/>
            <person name="Crabtree J."/>
            <person name="Zhao Q."/>
            <person name="Lorenzi H."/>
            <person name="Orvis J."/>
            <person name="Puiu D."/>
            <person name="Melake-Berhan A."/>
            <person name="Jones K.M."/>
            <person name="Redman J."/>
            <person name="Chen G."/>
            <person name="Cahoon E.B."/>
            <person name="Gedil M."/>
            <person name="Stanke M."/>
            <person name="Haas B.J."/>
            <person name="Wortman J.R."/>
            <person name="Fraser-Liggett C.M."/>
            <person name="Ravel J."/>
            <person name="Rabinowicz P.D."/>
        </authorList>
    </citation>
    <scope>NUCLEOTIDE SEQUENCE [LARGE SCALE GENOMIC DNA]</scope>
    <source>
        <strain evidence="20">cv. Hale</strain>
    </source>
</reference>
<feature type="signal peptide" evidence="17">
    <location>
        <begin position="1"/>
        <end position="26"/>
    </location>
</feature>
<dbReference type="InterPro" id="IPR032675">
    <property type="entry name" value="LRR_dom_sf"/>
</dbReference>
<dbReference type="GO" id="GO:0005886">
    <property type="term" value="C:plasma membrane"/>
    <property type="evidence" value="ECO:0000318"/>
    <property type="project" value="GO_Central"/>
</dbReference>
<dbReference type="FunFam" id="3.80.10.10:FF:000673">
    <property type="entry name" value="Probable LRR receptor-like serine/threonine-protein kinase At2g02780"/>
    <property type="match status" value="1"/>
</dbReference>
<dbReference type="PANTHER" id="PTHR48006">
    <property type="entry name" value="LEUCINE-RICH REPEAT-CONTAINING PROTEIN DDB_G0281931-RELATED"/>
    <property type="match status" value="1"/>
</dbReference>
<keyword evidence="4" id="KW-0433">Leucine-rich repeat</keyword>
<keyword evidence="3" id="KW-0723">Serine/threonine-protein kinase</keyword>
<evidence type="ECO:0000256" key="8">
    <source>
        <dbReference type="ARBA" id="ARBA00022737"/>
    </source>
</evidence>
<dbReference type="GO" id="GO:0004674">
    <property type="term" value="F:protein serine/threonine kinase activity"/>
    <property type="evidence" value="ECO:0007669"/>
    <property type="project" value="UniProtKB-KW"/>
</dbReference>
<dbReference type="AlphaFoldDB" id="B9S2A4"/>
<evidence type="ECO:0000256" key="11">
    <source>
        <dbReference type="ARBA" id="ARBA00023136"/>
    </source>
</evidence>
<dbReference type="Proteomes" id="UP000008311">
    <property type="component" value="Unassembled WGS sequence"/>
</dbReference>
<evidence type="ECO:0000256" key="16">
    <source>
        <dbReference type="SAM" id="Phobius"/>
    </source>
</evidence>
<dbReference type="Pfam" id="PF00069">
    <property type="entry name" value="Pkinase"/>
    <property type="match status" value="1"/>
</dbReference>
<evidence type="ECO:0000259" key="18">
    <source>
        <dbReference type="PROSITE" id="PS50011"/>
    </source>
</evidence>
<evidence type="ECO:0000313" key="19">
    <source>
        <dbReference type="EMBL" id="EEF42178.1"/>
    </source>
</evidence>
<dbReference type="GO" id="GO:0005524">
    <property type="term" value="F:ATP binding"/>
    <property type="evidence" value="ECO:0007669"/>
    <property type="project" value="InterPro"/>
</dbReference>
<comment type="subcellular location">
    <subcellularLocation>
        <location evidence="1">Membrane</location>
        <topology evidence="1">Single-pass type I membrane protein</topology>
    </subcellularLocation>
</comment>
<organism evidence="19 20">
    <name type="scientific">Ricinus communis</name>
    <name type="common">Castor bean</name>
    <dbReference type="NCBI Taxonomy" id="3988"/>
    <lineage>
        <taxon>Eukaryota</taxon>
        <taxon>Viridiplantae</taxon>
        <taxon>Streptophyta</taxon>
        <taxon>Embryophyta</taxon>
        <taxon>Tracheophyta</taxon>
        <taxon>Spermatophyta</taxon>
        <taxon>Magnoliopsida</taxon>
        <taxon>eudicotyledons</taxon>
        <taxon>Gunneridae</taxon>
        <taxon>Pentapetalae</taxon>
        <taxon>rosids</taxon>
        <taxon>fabids</taxon>
        <taxon>Malpighiales</taxon>
        <taxon>Euphorbiaceae</taxon>
        <taxon>Acalyphoideae</taxon>
        <taxon>Acalypheae</taxon>
        <taxon>Ricinus</taxon>
    </lineage>
</organism>
<proteinExistence type="predicted"/>
<keyword evidence="5" id="KW-0808">Transferase</keyword>
<dbReference type="Pfam" id="PF13855">
    <property type="entry name" value="LRR_8"/>
    <property type="match status" value="1"/>
</dbReference>
<evidence type="ECO:0000256" key="17">
    <source>
        <dbReference type="SAM" id="SignalP"/>
    </source>
</evidence>
<dbReference type="GO" id="GO:0004672">
    <property type="term" value="F:protein kinase activity"/>
    <property type="evidence" value="ECO:0000318"/>
    <property type="project" value="GO_Central"/>
</dbReference>
<dbReference type="STRING" id="3988.B9S2A4"/>
<sequence length="749" mass="82089">MENLRISLCLLLSLLIPIILAPVSVGQLSPSETRILFQVQKLLEYPQVLQRWTNWTNFCWLPPSPSLKIVCSNGHVTELTVIGNRTSPSQIPKPINSNNFQVSRQTLSKSFSIDAFFTVLTKLSNLKVLSLVSLGLWGPFPAKINRLWSLEVLNVSSNFIYGAIPQQVVSLKNLSSLVLSDNLLKGPVPDLKSLALLQELDLGGNNLGPNFPSISKSVVTVILGNNSLRSIIPSEIKNFNQLQQLDISSNKLIGPVPSSLFSLPSIQFLDLAQNQLSGALPSNISCNFKLKFVDISKNLLIGKLPSCIASNSSNRTVISSWNCLSSGANSSSQHPLSFCHKEALAVKPPVETEEHKSTIQIGLILAIIGGVVGIAGALLLILIIIRRSKRRANGETFEGSMIDKISVVSSSVPTVDSSTLIKWKLCEFMQACASDNEVSCNRSSAVPRVHVEEIEDATNNFDPLNFMGEGSQGQLYKGWLRDGAVVLVKCVKLKQKNLPQSLVQHMEVLSKLRHLHLVSVLGHCIVTYQDHPRTATTVFVVLEHVSNGSLSDYLTDRRKKDILKWPQRMSITVGVARGIQFLHTGVAPGIFGNNIKIENVLLDESLTAKLSNYTIPMPSKVGSESPLNGQDTYNSSVNAEKEDVYQLGVILLQMITGKLVTSPNELEELKIQVEKGLAEAPTKLRAIVDPSTRGTFAYESLRTAVKITMNCLSKESSNRPSIEDVLWNLQYSMQVQEGWASSGNLATQM</sequence>
<evidence type="ECO:0000256" key="2">
    <source>
        <dbReference type="ARBA" id="ARBA00012513"/>
    </source>
</evidence>
<evidence type="ECO:0000256" key="4">
    <source>
        <dbReference type="ARBA" id="ARBA00022614"/>
    </source>
</evidence>
<evidence type="ECO:0000256" key="5">
    <source>
        <dbReference type="ARBA" id="ARBA00022679"/>
    </source>
</evidence>
<keyword evidence="8" id="KW-0677">Repeat</keyword>
<keyword evidence="13" id="KW-0325">Glycoprotein</keyword>
<evidence type="ECO:0000256" key="1">
    <source>
        <dbReference type="ARBA" id="ARBA00004479"/>
    </source>
</evidence>
<dbReference type="InParanoid" id="B9S2A4"/>
<dbReference type="FunCoup" id="B9S2A4">
    <property type="interactions" value="822"/>
</dbReference>
<dbReference type="Gene3D" id="3.80.10.10">
    <property type="entry name" value="Ribonuclease Inhibitor"/>
    <property type="match status" value="3"/>
</dbReference>
<evidence type="ECO:0000256" key="7">
    <source>
        <dbReference type="ARBA" id="ARBA00022729"/>
    </source>
</evidence>
<dbReference type="InterPro" id="IPR011009">
    <property type="entry name" value="Kinase-like_dom_sf"/>
</dbReference>
<dbReference type="FunFam" id="3.80.10.10:FF:000380">
    <property type="entry name" value="Putative inactive leucine-rich repeat receptor-like protein kinase"/>
    <property type="match status" value="1"/>
</dbReference>
<dbReference type="InterPro" id="IPR051824">
    <property type="entry name" value="LRR_Rcpt-Like_S/T_Kinase"/>
</dbReference>
<dbReference type="Gene3D" id="3.30.200.20">
    <property type="entry name" value="Phosphorylase Kinase, domain 1"/>
    <property type="match status" value="1"/>
</dbReference>
<dbReference type="SUPFAM" id="SSF56112">
    <property type="entry name" value="Protein kinase-like (PK-like)"/>
    <property type="match status" value="1"/>
</dbReference>
<name>B9S2A4_RICCO</name>
<evidence type="ECO:0000256" key="6">
    <source>
        <dbReference type="ARBA" id="ARBA00022692"/>
    </source>
</evidence>
<evidence type="ECO:0000256" key="13">
    <source>
        <dbReference type="ARBA" id="ARBA00023180"/>
    </source>
</evidence>
<dbReference type="InterPro" id="IPR000719">
    <property type="entry name" value="Prot_kinase_dom"/>
</dbReference>
<dbReference type="EC" id="2.7.11.1" evidence="2"/>
<evidence type="ECO:0000256" key="9">
    <source>
        <dbReference type="ARBA" id="ARBA00022777"/>
    </source>
</evidence>
<feature type="chain" id="PRO_5002891478" description="non-specific serine/threonine protein kinase" evidence="17">
    <location>
        <begin position="27"/>
        <end position="749"/>
    </location>
</feature>
<feature type="domain" description="Protein kinase" evidence="18">
    <location>
        <begin position="461"/>
        <end position="731"/>
    </location>
</feature>
<dbReference type="SUPFAM" id="SSF52058">
    <property type="entry name" value="L domain-like"/>
    <property type="match status" value="1"/>
</dbReference>
<keyword evidence="10 16" id="KW-1133">Transmembrane helix</keyword>
<dbReference type="PROSITE" id="PS50011">
    <property type="entry name" value="PROTEIN_KINASE_DOM"/>
    <property type="match status" value="1"/>
</dbReference>
<keyword evidence="20" id="KW-1185">Reference proteome</keyword>
<evidence type="ECO:0000313" key="20">
    <source>
        <dbReference type="Proteomes" id="UP000008311"/>
    </source>
</evidence>
<comment type="catalytic activity">
    <reaction evidence="15">
        <text>L-seryl-[protein] + ATP = O-phospho-L-seryl-[protein] + ADP + H(+)</text>
        <dbReference type="Rhea" id="RHEA:17989"/>
        <dbReference type="Rhea" id="RHEA-COMP:9863"/>
        <dbReference type="Rhea" id="RHEA-COMP:11604"/>
        <dbReference type="ChEBI" id="CHEBI:15378"/>
        <dbReference type="ChEBI" id="CHEBI:29999"/>
        <dbReference type="ChEBI" id="CHEBI:30616"/>
        <dbReference type="ChEBI" id="CHEBI:83421"/>
        <dbReference type="ChEBI" id="CHEBI:456216"/>
        <dbReference type="EC" id="2.7.11.1"/>
    </reaction>
</comment>
<keyword evidence="12" id="KW-0675">Receptor</keyword>
<accession>B9S2A4</accession>
<keyword evidence="11 16" id="KW-0472">Membrane</keyword>
<evidence type="ECO:0000256" key="10">
    <source>
        <dbReference type="ARBA" id="ARBA00022989"/>
    </source>
</evidence>
<comment type="catalytic activity">
    <reaction evidence="14">
        <text>L-threonyl-[protein] + ATP = O-phospho-L-threonyl-[protein] + ADP + H(+)</text>
        <dbReference type="Rhea" id="RHEA:46608"/>
        <dbReference type="Rhea" id="RHEA-COMP:11060"/>
        <dbReference type="Rhea" id="RHEA-COMP:11605"/>
        <dbReference type="ChEBI" id="CHEBI:15378"/>
        <dbReference type="ChEBI" id="CHEBI:30013"/>
        <dbReference type="ChEBI" id="CHEBI:30616"/>
        <dbReference type="ChEBI" id="CHEBI:61977"/>
        <dbReference type="ChEBI" id="CHEBI:456216"/>
        <dbReference type="EC" id="2.7.11.1"/>
    </reaction>
</comment>
<keyword evidence="9 19" id="KW-0418">Kinase</keyword>